<evidence type="ECO:0000256" key="1">
    <source>
        <dbReference type="SAM" id="MobiDB-lite"/>
    </source>
</evidence>
<evidence type="ECO:0000313" key="2">
    <source>
        <dbReference type="EMBL" id="ACR35958.1"/>
    </source>
</evidence>
<sequence>MGGRAPAAARRRAPSRRRAMRSLYRDAAVKSETAESGAGAESLRRGCERPRSPLKRGARVLMQGVELHRSEAAQTSQPARRRV</sequence>
<dbReference type="EMBL" id="BT085605">
    <property type="protein sequence ID" value="ACR35958.1"/>
    <property type="molecule type" value="mRNA"/>
</dbReference>
<feature type="region of interest" description="Disordered" evidence="1">
    <location>
        <begin position="1"/>
        <end position="20"/>
    </location>
</feature>
<feature type="compositionally biased region" description="Basic and acidic residues" evidence="1">
    <location>
        <begin position="42"/>
        <end position="51"/>
    </location>
</feature>
<proteinExistence type="evidence at transcript level"/>
<feature type="compositionally biased region" description="Basic residues" evidence="1">
    <location>
        <begin position="9"/>
        <end position="20"/>
    </location>
</feature>
<accession>C4J458</accession>
<reference evidence="2" key="1">
    <citation type="journal article" date="2009" name="PLoS Genet.">
        <title>Sequencing, mapping, and analysis of 27,455 maize full-length cDNAs.</title>
        <authorList>
            <person name="Soderlund C."/>
            <person name="Descour A."/>
            <person name="Kudrna D."/>
            <person name="Bomhoff M."/>
            <person name="Boyd L."/>
            <person name="Currie J."/>
            <person name="Angelova A."/>
            <person name="Collura K."/>
            <person name="Wissotski M."/>
            <person name="Ashley E."/>
            <person name="Morrow D."/>
            <person name="Fernandes J."/>
            <person name="Walbot V."/>
            <person name="Yu Y."/>
        </authorList>
    </citation>
    <scope>NUCLEOTIDE SEQUENCE</scope>
    <source>
        <strain evidence="2">B73</strain>
    </source>
</reference>
<dbReference type="EMBL" id="BT085795">
    <property type="protein sequence ID" value="ACR36148.1"/>
    <property type="molecule type" value="mRNA"/>
</dbReference>
<name>C4J458_MAIZE</name>
<organism evidence="2">
    <name type="scientific">Zea mays</name>
    <name type="common">Maize</name>
    <dbReference type="NCBI Taxonomy" id="4577"/>
    <lineage>
        <taxon>Eukaryota</taxon>
        <taxon>Viridiplantae</taxon>
        <taxon>Streptophyta</taxon>
        <taxon>Embryophyta</taxon>
        <taxon>Tracheophyta</taxon>
        <taxon>Spermatophyta</taxon>
        <taxon>Magnoliopsida</taxon>
        <taxon>Liliopsida</taxon>
        <taxon>Poales</taxon>
        <taxon>Poaceae</taxon>
        <taxon>PACMAD clade</taxon>
        <taxon>Panicoideae</taxon>
        <taxon>Andropogonodae</taxon>
        <taxon>Andropogoneae</taxon>
        <taxon>Tripsacinae</taxon>
        <taxon>Zea</taxon>
    </lineage>
</organism>
<feature type="region of interest" description="Disordered" evidence="1">
    <location>
        <begin position="31"/>
        <end position="56"/>
    </location>
</feature>
<protein>
    <submittedName>
        <fullName evidence="2">Uncharacterized protein</fullName>
    </submittedName>
</protein>
<dbReference type="AlphaFoldDB" id="C4J458"/>